<dbReference type="Pfam" id="PF05154">
    <property type="entry name" value="TM2"/>
    <property type="match status" value="1"/>
</dbReference>
<dbReference type="EMBL" id="SRPJ01000003">
    <property type="protein sequence ID" value="TGN26937.1"/>
    <property type="molecule type" value="Genomic_DNA"/>
</dbReference>
<name>A0A4Z1BH14_9STAP</name>
<feature type="domain" description="TM2" evidence="6">
    <location>
        <begin position="17"/>
        <end position="63"/>
    </location>
</feature>
<organism evidence="7 8">
    <name type="scientific">Staphylococcus pragensis</name>
    <dbReference type="NCBI Taxonomy" id="1611836"/>
    <lineage>
        <taxon>Bacteria</taxon>
        <taxon>Bacillati</taxon>
        <taxon>Bacillota</taxon>
        <taxon>Bacilli</taxon>
        <taxon>Bacillales</taxon>
        <taxon>Staphylococcaceae</taxon>
        <taxon>Staphylococcus</taxon>
    </lineage>
</organism>
<dbReference type="PANTHER" id="PTHR21016:SF25">
    <property type="entry name" value="TM2 DOMAIN-CONTAINING PROTEIN DDB_G0277895-RELATED"/>
    <property type="match status" value="1"/>
</dbReference>
<dbReference type="InterPro" id="IPR007829">
    <property type="entry name" value="TM2"/>
</dbReference>
<keyword evidence="4 5" id="KW-0472">Membrane</keyword>
<accession>A0A4Z1BH14</accession>
<protein>
    <submittedName>
        <fullName evidence="7">TM2 domain-containing protein</fullName>
    </submittedName>
</protein>
<evidence type="ECO:0000256" key="5">
    <source>
        <dbReference type="SAM" id="Phobius"/>
    </source>
</evidence>
<feature type="transmembrane region" description="Helical" evidence="5">
    <location>
        <begin position="46"/>
        <end position="71"/>
    </location>
</feature>
<dbReference type="PANTHER" id="PTHR21016">
    <property type="entry name" value="BETA-AMYLOID BINDING PROTEIN-RELATED"/>
    <property type="match status" value="1"/>
</dbReference>
<keyword evidence="2 5" id="KW-0812">Transmembrane</keyword>
<sequence length="101" mass="11865">MDLDEKNYIEQQVANRGKSKTPAFLLWFFLGSFGAHRFYFGKTGSAVGLLLVTLLVSWWIFYIPTLIWLLIDVFLIPKWARDYEQAIRDQATNEVKLLRNH</sequence>
<evidence type="ECO:0000256" key="1">
    <source>
        <dbReference type="ARBA" id="ARBA00004141"/>
    </source>
</evidence>
<dbReference type="GO" id="GO:0016020">
    <property type="term" value="C:membrane"/>
    <property type="evidence" value="ECO:0007669"/>
    <property type="project" value="UniProtKB-SubCell"/>
</dbReference>
<feature type="transmembrane region" description="Helical" evidence="5">
    <location>
        <begin position="21"/>
        <end position="40"/>
    </location>
</feature>
<evidence type="ECO:0000313" key="7">
    <source>
        <dbReference type="EMBL" id="TGN26937.1"/>
    </source>
</evidence>
<dbReference type="AlphaFoldDB" id="A0A4Z1BH14"/>
<evidence type="ECO:0000256" key="3">
    <source>
        <dbReference type="ARBA" id="ARBA00022989"/>
    </source>
</evidence>
<evidence type="ECO:0000256" key="4">
    <source>
        <dbReference type="ARBA" id="ARBA00023136"/>
    </source>
</evidence>
<keyword evidence="8" id="KW-1185">Reference proteome</keyword>
<evidence type="ECO:0000256" key="2">
    <source>
        <dbReference type="ARBA" id="ARBA00022692"/>
    </source>
</evidence>
<evidence type="ECO:0000259" key="6">
    <source>
        <dbReference type="Pfam" id="PF05154"/>
    </source>
</evidence>
<dbReference type="RefSeq" id="WP_126564761.1">
    <property type="nucleotide sequence ID" value="NZ_BMCY01000003.1"/>
</dbReference>
<dbReference type="Proteomes" id="UP000297459">
    <property type="component" value="Unassembled WGS sequence"/>
</dbReference>
<keyword evidence="3 5" id="KW-1133">Transmembrane helix</keyword>
<comment type="caution">
    <text evidence="7">The sequence shown here is derived from an EMBL/GenBank/DDBJ whole genome shotgun (WGS) entry which is preliminary data.</text>
</comment>
<evidence type="ECO:0000313" key="8">
    <source>
        <dbReference type="Proteomes" id="UP000297459"/>
    </source>
</evidence>
<proteinExistence type="predicted"/>
<comment type="subcellular location">
    <subcellularLocation>
        <location evidence="1">Membrane</location>
        <topology evidence="1">Multi-pass membrane protein</topology>
    </subcellularLocation>
</comment>
<dbReference type="InterPro" id="IPR050932">
    <property type="entry name" value="TM2D1-3-like"/>
</dbReference>
<reference evidence="7 8" key="1">
    <citation type="submission" date="2019-04" db="EMBL/GenBank/DDBJ databases">
        <title>Genomic characterization of Staphylococcus petrasii strains.</title>
        <authorList>
            <person name="Vrbovska V."/>
            <person name="Kovarovic V."/>
            <person name="Maslanova I."/>
            <person name="Indrakova A."/>
            <person name="Petras P."/>
            <person name="Sedo O."/>
            <person name="Svec P."/>
            <person name="Fisarova L."/>
            <person name="Sedlacek I."/>
            <person name="Doskar J."/>
            <person name="Pantucek R."/>
        </authorList>
    </citation>
    <scope>NUCLEOTIDE SEQUENCE [LARGE SCALE GENOMIC DNA]</scope>
    <source>
        <strain evidence="7 8">CCM 8529</strain>
    </source>
</reference>
<gene>
    <name evidence="7" type="ORF">E2558_08140</name>
</gene>